<dbReference type="Pfam" id="PF08241">
    <property type="entry name" value="Methyltransf_11"/>
    <property type="match status" value="1"/>
</dbReference>
<keyword evidence="3" id="KW-1185">Reference proteome</keyword>
<feature type="domain" description="Methyltransferase type 11" evidence="1">
    <location>
        <begin position="46"/>
        <end position="128"/>
    </location>
</feature>
<evidence type="ECO:0000313" key="3">
    <source>
        <dbReference type="Proteomes" id="UP000503339"/>
    </source>
</evidence>
<dbReference type="AlphaFoldDB" id="A0A6M7UJ64"/>
<dbReference type="SUPFAM" id="SSF53335">
    <property type="entry name" value="S-adenosyl-L-methionine-dependent methyltransferases"/>
    <property type="match status" value="1"/>
</dbReference>
<reference evidence="2 3" key="1">
    <citation type="submission" date="2018-10" db="EMBL/GenBank/DDBJ databases">
        <authorList>
            <person name="Perry B.J."/>
            <person name="Sullivan J.T."/>
            <person name="Murphy R.J.T."/>
            <person name="Ramsay J.P."/>
            <person name="Ronson C.W."/>
        </authorList>
    </citation>
    <scope>NUCLEOTIDE SEQUENCE [LARGE SCALE GENOMIC DNA]</scope>
    <source>
        <strain evidence="2 3">NZP2014</strain>
    </source>
</reference>
<evidence type="ECO:0000313" key="2">
    <source>
        <dbReference type="EMBL" id="QKC78009.1"/>
    </source>
</evidence>
<keyword evidence="2" id="KW-0808">Transferase</keyword>
<dbReference type="InterPro" id="IPR029063">
    <property type="entry name" value="SAM-dependent_MTases_sf"/>
</dbReference>
<dbReference type="KEGG" id="merd:EB233_23010"/>
<dbReference type="EMBL" id="CP033361">
    <property type="protein sequence ID" value="QKC78009.1"/>
    <property type="molecule type" value="Genomic_DNA"/>
</dbReference>
<protein>
    <submittedName>
        <fullName evidence="2">Class I SAM-dependent methyltransferase</fullName>
    </submittedName>
</protein>
<gene>
    <name evidence="2" type="ORF">EB233_23010</name>
</gene>
<proteinExistence type="predicted"/>
<organism evidence="2 3">
    <name type="scientific">Mesorhizobium erdmanii</name>
    <dbReference type="NCBI Taxonomy" id="1777866"/>
    <lineage>
        <taxon>Bacteria</taxon>
        <taxon>Pseudomonadati</taxon>
        <taxon>Pseudomonadota</taxon>
        <taxon>Alphaproteobacteria</taxon>
        <taxon>Hyphomicrobiales</taxon>
        <taxon>Phyllobacteriaceae</taxon>
        <taxon>Mesorhizobium</taxon>
    </lineage>
</organism>
<dbReference type="InterPro" id="IPR013216">
    <property type="entry name" value="Methyltransf_11"/>
</dbReference>
<keyword evidence="2" id="KW-0489">Methyltransferase</keyword>
<sequence length="266" mass="28569">MTDHWNAIRGHWQLLGPPLRPPAEAVETYERELNLSNAHVVLLGVTPELAGLGATMTAVDESSAMIAGIWPGDTALRKAINGHWLDLPIPNTSVDAVIGDGCLSALGLSTERKALFAAIAGVLRTDGRAGLRLFAGPETPDDPAEVRAFALSGGVSTFHELKWRVAMTATGDAPDHAIPVRTIAERFDALFPDREELSARTGWDLPVIGTIDVYRNSPAIYSFTPAPTLVSEAEAFFGDVRIASTGGYGLAERCPLLVLRAPRRRR</sequence>
<accession>A0A6M7UJ64</accession>
<dbReference type="Gene3D" id="3.40.50.150">
    <property type="entry name" value="Vaccinia Virus protein VP39"/>
    <property type="match status" value="1"/>
</dbReference>
<dbReference type="Proteomes" id="UP000503339">
    <property type="component" value="Chromosome"/>
</dbReference>
<evidence type="ECO:0000259" key="1">
    <source>
        <dbReference type="Pfam" id="PF08241"/>
    </source>
</evidence>
<dbReference type="GO" id="GO:0032259">
    <property type="term" value="P:methylation"/>
    <property type="evidence" value="ECO:0007669"/>
    <property type="project" value="UniProtKB-KW"/>
</dbReference>
<dbReference type="RefSeq" id="WP_064992179.1">
    <property type="nucleotide sequence ID" value="NZ_CP033361.1"/>
</dbReference>
<dbReference type="GO" id="GO:0008757">
    <property type="term" value="F:S-adenosylmethionine-dependent methyltransferase activity"/>
    <property type="evidence" value="ECO:0007669"/>
    <property type="project" value="InterPro"/>
</dbReference>
<name>A0A6M7UJ64_9HYPH</name>